<dbReference type="RefSeq" id="WP_310471197.1">
    <property type="nucleotide sequence ID" value="NZ_CP136522.1"/>
</dbReference>
<protein>
    <recommendedName>
        <fullName evidence="3">MarR family transcriptional regulator</fullName>
    </recommendedName>
</protein>
<evidence type="ECO:0000313" key="2">
    <source>
        <dbReference type="Proteomes" id="UP001529491"/>
    </source>
</evidence>
<proteinExistence type="predicted"/>
<evidence type="ECO:0000313" key="1">
    <source>
        <dbReference type="EMBL" id="WOT03571.1"/>
    </source>
</evidence>
<evidence type="ECO:0008006" key="3">
    <source>
        <dbReference type="Google" id="ProtNLM"/>
    </source>
</evidence>
<gene>
    <name evidence="1" type="ORF">RGE70_09365</name>
</gene>
<reference evidence="1 2" key="1">
    <citation type="submission" date="2023-10" db="EMBL/GenBank/DDBJ databases">
        <title>Complete genome sequence of Shewanella sp. DAU334.</title>
        <authorList>
            <person name="Lee Y.-S."/>
            <person name="Jeong H.-R."/>
            <person name="Hwang E.-J."/>
            <person name="Choi Y.-L."/>
            <person name="Kim G.-D."/>
        </authorList>
    </citation>
    <scope>NUCLEOTIDE SEQUENCE [LARGE SCALE GENOMIC DNA]</scope>
    <source>
        <strain evidence="1 2">DAU334</strain>
    </source>
</reference>
<dbReference type="EMBL" id="CP136522">
    <property type="protein sequence ID" value="WOT03571.1"/>
    <property type="molecule type" value="Genomic_DNA"/>
</dbReference>
<keyword evidence="2" id="KW-1185">Reference proteome</keyword>
<name>A0ABZ0JTU7_9GAMM</name>
<organism evidence="1 2">
    <name type="scientific">Shewanella youngdeokensis</name>
    <dbReference type="NCBI Taxonomy" id="2999068"/>
    <lineage>
        <taxon>Bacteria</taxon>
        <taxon>Pseudomonadati</taxon>
        <taxon>Pseudomonadota</taxon>
        <taxon>Gammaproteobacteria</taxon>
        <taxon>Alteromonadales</taxon>
        <taxon>Shewanellaceae</taxon>
        <taxon>Shewanella</taxon>
    </lineage>
</organism>
<sequence>MDFTKLEHFIKASRYGSARTDEKKGIVNLLLLSGGSCTRGSIESQLNLSTSETEKAIDDLITANIINVAGNDDCYEIRAHLSR</sequence>
<accession>A0ABZ0JTU7</accession>
<dbReference type="Proteomes" id="UP001529491">
    <property type="component" value="Chromosome"/>
</dbReference>